<name>A0A8X6XNA2_9ARAC</name>
<gene>
    <name evidence="2" type="primary">NCL1_41135</name>
    <name evidence="2" type="ORF">TNIN_4251</name>
</gene>
<protein>
    <submittedName>
        <fullName evidence="2">Run domain Beclin-1-interacting and cysteine-rich domain-containing protein</fullName>
    </submittedName>
</protein>
<reference evidence="2" key="1">
    <citation type="submission" date="2020-08" db="EMBL/GenBank/DDBJ databases">
        <title>Multicomponent nature underlies the extraordinary mechanical properties of spider dragline silk.</title>
        <authorList>
            <person name="Kono N."/>
            <person name="Nakamura H."/>
            <person name="Mori M."/>
            <person name="Yoshida Y."/>
            <person name="Ohtoshi R."/>
            <person name="Malay A.D."/>
            <person name="Moran D.A.P."/>
            <person name="Tomita M."/>
            <person name="Numata K."/>
            <person name="Arakawa K."/>
        </authorList>
    </citation>
    <scope>NUCLEOTIDE SEQUENCE</scope>
</reference>
<proteinExistence type="predicted"/>
<sequence length="299" mass="33636">MPLNTFEGNSSVKNGNLPVKSPRYTRKKRLSNQIKHQDSVKDKYNLKNESSVNENHDESVKSKLFNETYTGFLSSTSLEKLNLLSSTKPDSFIPHKDLTRSLSFPMVYSESVNKHFISRSGAAHNLNVNSDIPLSQIHKLPTTSNSLSRIPSVNYGKVSTDFIRSNSAENVNEYPDSQRSSTSTVCERNNSVDSAFSQISIIDIKEVQCLEEDNKHSNSVSERKTHHSRSKSDVSVKSFCDVEIDYPEVFSLPNSFSEISVPPRKGKQVVAPPECLFPHPHQGQTLCLFFIFQMNLIFG</sequence>
<evidence type="ECO:0000313" key="3">
    <source>
        <dbReference type="Proteomes" id="UP000886998"/>
    </source>
</evidence>
<keyword evidence="3" id="KW-1185">Reference proteome</keyword>
<dbReference type="AlphaFoldDB" id="A0A8X6XNA2"/>
<dbReference type="Proteomes" id="UP000886998">
    <property type="component" value="Unassembled WGS sequence"/>
</dbReference>
<comment type="caution">
    <text evidence="2">The sequence shown here is derived from an EMBL/GenBank/DDBJ whole genome shotgun (WGS) entry which is preliminary data.</text>
</comment>
<feature type="region of interest" description="Disordered" evidence="1">
    <location>
        <begin position="1"/>
        <end position="38"/>
    </location>
</feature>
<dbReference type="EMBL" id="BMAV01010869">
    <property type="protein sequence ID" value="GFY56271.1"/>
    <property type="molecule type" value="Genomic_DNA"/>
</dbReference>
<feature type="compositionally biased region" description="Polar residues" evidence="1">
    <location>
        <begin position="1"/>
        <end position="14"/>
    </location>
</feature>
<evidence type="ECO:0000256" key="1">
    <source>
        <dbReference type="SAM" id="MobiDB-lite"/>
    </source>
</evidence>
<dbReference type="OrthoDB" id="10067503at2759"/>
<accession>A0A8X6XNA2</accession>
<organism evidence="2 3">
    <name type="scientific">Trichonephila inaurata madagascariensis</name>
    <dbReference type="NCBI Taxonomy" id="2747483"/>
    <lineage>
        <taxon>Eukaryota</taxon>
        <taxon>Metazoa</taxon>
        <taxon>Ecdysozoa</taxon>
        <taxon>Arthropoda</taxon>
        <taxon>Chelicerata</taxon>
        <taxon>Arachnida</taxon>
        <taxon>Araneae</taxon>
        <taxon>Araneomorphae</taxon>
        <taxon>Entelegynae</taxon>
        <taxon>Araneoidea</taxon>
        <taxon>Nephilidae</taxon>
        <taxon>Trichonephila</taxon>
        <taxon>Trichonephila inaurata</taxon>
    </lineage>
</organism>
<evidence type="ECO:0000313" key="2">
    <source>
        <dbReference type="EMBL" id="GFY56271.1"/>
    </source>
</evidence>